<dbReference type="PANTHER" id="PTHR10605">
    <property type="entry name" value="HEPARAN SULFATE SULFOTRANSFERASE"/>
    <property type="match status" value="1"/>
</dbReference>
<protein>
    <submittedName>
        <fullName evidence="4">Sulfotransferase domain-containing protein</fullName>
    </submittedName>
</protein>
<keyword evidence="1 4" id="KW-0808">Transferase</keyword>
<dbReference type="OrthoDB" id="981508at2"/>
<gene>
    <name evidence="4" type="ORF">SAMN04488087_2637</name>
</gene>
<dbReference type="InterPro" id="IPR027417">
    <property type="entry name" value="P-loop_NTPase"/>
</dbReference>
<dbReference type="InterPro" id="IPR037359">
    <property type="entry name" value="NST/OST"/>
</dbReference>
<dbReference type="RefSeq" id="WP_072716435.1">
    <property type="nucleotide sequence ID" value="NZ_FRAU01000011.1"/>
</dbReference>
<dbReference type="Proteomes" id="UP000185812">
    <property type="component" value="Unassembled WGS sequence"/>
</dbReference>
<dbReference type="Gene3D" id="3.40.50.300">
    <property type="entry name" value="P-loop containing nucleotide triphosphate hydrolases"/>
    <property type="match status" value="1"/>
</dbReference>
<accession>A0A1M6XL26</accession>
<dbReference type="PANTHER" id="PTHR10605:SF56">
    <property type="entry name" value="BIFUNCTIONAL HEPARAN SULFATE N-DEACETYLASE_N-SULFOTRANSFERASE"/>
    <property type="match status" value="1"/>
</dbReference>
<dbReference type="EMBL" id="FRAU01000011">
    <property type="protein sequence ID" value="SHL06505.1"/>
    <property type="molecule type" value="Genomic_DNA"/>
</dbReference>
<dbReference type="SUPFAM" id="SSF52540">
    <property type="entry name" value="P-loop containing nucleoside triphosphate hydrolases"/>
    <property type="match status" value="1"/>
</dbReference>
<evidence type="ECO:0000256" key="2">
    <source>
        <dbReference type="ARBA" id="ARBA00023180"/>
    </source>
</evidence>
<evidence type="ECO:0000313" key="5">
    <source>
        <dbReference type="Proteomes" id="UP000185812"/>
    </source>
</evidence>
<evidence type="ECO:0000256" key="1">
    <source>
        <dbReference type="ARBA" id="ARBA00022679"/>
    </source>
</evidence>
<dbReference type="InterPro" id="IPR000863">
    <property type="entry name" value="Sulfotransferase_dom"/>
</dbReference>
<evidence type="ECO:0000259" key="3">
    <source>
        <dbReference type="Pfam" id="PF00685"/>
    </source>
</evidence>
<organism evidence="4 5">
    <name type="scientific">Rhodothermus profundi</name>
    <dbReference type="NCBI Taxonomy" id="633813"/>
    <lineage>
        <taxon>Bacteria</taxon>
        <taxon>Pseudomonadati</taxon>
        <taxon>Rhodothermota</taxon>
        <taxon>Rhodothermia</taxon>
        <taxon>Rhodothermales</taxon>
        <taxon>Rhodothermaceae</taxon>
        <taxon>Rhodothermus</taxon>
    </lineage>
</organism>
<evidence type="ECO:0000313" key="4">
    <source>
        <dbReference type="EMBL" id="SHL06505.1"/>
    </source>
</evidence>
<proteinExistence type="predicted"/>
<sequence>MEEQQGRLPDFLIIGAQKSATTWLARLLRQHPGVYMPERELHFFNYPGSLAQYQAAFRAARPDQLIGEKTPDYLHLTERQIARIKEWMPSVRLIVVLRDPVARSWSQARMEVAAVNRRPLAWRDRFWLAWHVHLLRNRLRSDYRRALQRWQQFFPRQQFLVLFYEDLYRDPVSFMHRVFDFLGLSALPAQTLHALAKRRVWESPAADMPAWLRYALTRRYCAQTQWLKQQGYQVPASWPNASLVQQLRREERGLSLKAGVLTGMLTVLSLPEHLLVYMGRWFPALRLYRLYDRLQHWRMHREEHERPSTR</sequence>
<keyword evidence="2" id="KW-0325">Glycoprotein</keyword>
<reference evidence="5" key="1">
    <citation type="submission" date="2016-11" db="EMBL/GenBank/DDBJ databases">
        <authorList>
            <person name="Varghese N."/>
            <person name="Submissions S."/>
        </authorList>
    </citation>
    <scope>NUCLEOTIDE SEQUENCE [LARGE SCALE GENOMIC DNA]</scope>
    <source>
        <strain evidence="5">DSM 22212</strain>
    </source>
</reference>
<dbReference type="STRING" id="633813.SAMN04488087_2637"/>
<dbReference type="Pfam" id="PF00685">
    <property type="entry name" value="Sulfotransfer_1"/>
    <property type="match status" value="1"/>
</dbReference>
<feature type="domain" description="Sulfotransferase" evidence="3">
    <location>
        <begin position="9"/>
        <end position="192"/>
    </location>
</feature>
<keyword evidence="5" id="KW-1185">Reference proteome</keyword>
<name>A0A1M6XL26_9BACT</name>
<dbReference type="AlphaFoldDB" id="A0A1M6XL26"/>
<dbReference type="GO" id="GO:0008146">
    <property type="term" value="F:sulfotransferase activity"/>
    <property type="evidence" value="ECO:0007669"/>
    <property type="project" value="InterPro"/>
</dbReference>